<proteinExistence type="predicted"/>
<dbReference type="EMBL" id="CYKH01001593">
    <property type="protein sequence ID" value="CUG87857.1"/>
    <property type="molecule type" value="Genomic_DNA"/>
</dbReference>
<evidence type="ECO:0000256" key="1">
    <source>
        <dbReference type="SAM" id="MobiDB-lite"/>
    </source>
</evidence>
<evidence type="ECO:0000313" key="3">
    <source>
        <dbReference type="Proteomes" id="UP000051952"/>
    </source>
</evidence>
<feature type="compositionally biased region" description="Polar residues" evidence="1">
    <location>
        <begin position="482"/>
        <end position="492"/>
    </location>
</feature>
<dbReference type="VEuPathDB" id="TriTrypDB:BSAL_12365"/>
<feature type="region of interest" description="Disordered" evidence="1">
    <location>
        <begin position="470"/>
        <end position="500"/>
    </location>
</feature>
<accession>A0A0S4JBU5</accession>
<name>A0A0S4JBU5_BODSA</name>
<organism evidence="2 3">
    <name type="scientific">Bodo saltans</name>
    <name type="common">Flagellated protozoan</name>
    <dbReference type="NCBI Taxonomy" id="75058"/>
    <lineage>
        <taxon>Eukaryota</taxon>
        <taxon>Discoba</taxon>
        <taxon>Euglenozoa</taxon>
        <taxon>Kinetoplastea</taxon>
        <taxon>Metakinetoplastina</taxon>
        <taxon>Eubodonida</taxon>
        <taxon>Bodonidae</taxon>
        <taxon>Bodo</taxon>
    </lineage>
</organism>
<dbReference type="Proteomes" id="UP000051952">
    <property type="component" value="Unassembled WGS sequence"/>
</dbReference>
<evidence type="ECO:0000313" key="2">
    <source>
        <dbReference type="EMBL" id="CUG87857.1"/>
    </source>
</evidence>
<protein>
    <submittedName>
        <fullName evidence="2">Uncharacterized protein</fullName>
    </submittedName>
</protein>
<sequence>MSSFYTILKSSASLRHYGSVFESARVTAEAILENPTRATAGIRYMLADLPPIVTTAASVHPCPGLIDRIAFHAPKLYLLLFQQVNNEHPNEANVHDHVITLITELQETLSSCNSDAEFVDFAMSMLDCANDVAERFAPVFRALVDTQPIIDTSFSFDLEPSSLYALQLARGLNKRQEGYRMLKPLVGVDGAFVRTIETAPEWRCETALIKAYPDCSAKVAEYIVGVCCRLDAERGVASSREEWSFARRVHFACPEALLYVLENTAEEIAEIYASFEIDGLVDDVIGSGPDDAARRLAAGVIAALVLTLEAMREGRLERSASFEERIAVLMPSVSLESNVEEILDLLDSGLSIEEIADISGTSTNDACLFIGVARSQKAMATDLDTDELCAVVSLWAGLGCVLPGVMDLLIKYRSDDEGCAAGCVANADTFRKDFVALYPQAKKNDAERHVWRLLEVARALAPRPLVAAATTSPLSSGDGVPSDNNEVTNTNGDVAAPGPMSRLSSGLIGRIVTEDSTLQSVGARLAAAATLSDHDAAAVHEFIKSKYPNFPSGASPQVRGVVIAIRNDINRLTAIHQSSKSGTATTADVASMDLTTLGAIEDSIKEIHGVLSDTLETQVEKALQVLFPKFPTGASPAEKKRIVAIRARFPSKE</sequence>
<keyword evidence="3" id="KW-1185">Reference proteome</keyword>
<dbReference type="AlphaFoldDB" id="A0A0S4JBU5"/>
<reference evidence="3" key="1">
    <citation type="submission" date="2015-09" db="EMBL/GenBank/DDBJ databases">
        <authorList>
            <consortium name="Pathogen Informatics"/>
        </authorList>
    </citation>
    <scope>NUCLEOTIDE SEQUENCE [LARGE SCALE GENOMIC DNA]</scope>
    <source>
        <strain evidence="3">Lake Konstanz</strain>
    </source>
</reference>
<gene>
    <name evidence="2" type="ORF">BSAL_12365</name>
</gene>